<dbReference type="Proteomes" id="UP000299102">
    <property type="component" value="Unassembled WGS sequence"/>
</dbReference>
<dbReference type="EMBL" id="BGZK01001054">
    <property type="protein sequence ID" value="GBP69830.1"/>
    <property type="molecule type" value="Genomic_DNA"/>
</dbReference>
<evidence type="ECO:0000313" key="2">
    <source>
        <dbReference type="Proteomes" id="UP000299102"/>
    </source>
</evidence>
<sequence length="74" mass="8359">MNGLDWSKTGLHIKGAYLNHLRFADDLVLLSETVYEMQSMISLYKSEYKQVKCTTAQPPRSDRSAARCGAFTLT</sequence>
<gene>
    <name evidence="1" type="ORF">EVAR_89333_1</name>
</gene>
<proteinExistence type="predicted"/>
<protein>
    <recommendedName>
        <fullName evidence="3">Reverse transcriptase domain-containing protein</fullName>
    </recommendedName>
</protein>
<comment type="caution">
    <text evidence="1">The sequence shown here is derived from an EMBL/GenBank/DDBJ whole genome shotgun (WGS) entry which is preliminary data.</text>
</comment>
<dbReference type="OrthoDB" id="410104at2759"/>
<keyword evidence="2" id="KW-1185">Reference proteome</keyword>
<reference evidence="1 2" key="1">
    <citation type="journal article" date="2019" name="Commun. Biol.">
        <title>The bagworm genome reveals a unique fibroin gene that provides high tensile strength.</title>
        <authorList>
            <person name="Kono N."/>
            <person name="Nakamura H."/>
            <person name="Ohtoshi R."/>
            <person name="Tomita M."/>
            <person name="Numata K."/>
            <person name="Arakawa K."/>
        </authorList>
    </citation>
    <scope>NUCLEOTIDE SEQUENCE [LARGE SCALE GENOMIC DNA]</scope>
</reference>
<name>A0A4C1Y2T5_EUMVA</name>
<dbReference type="AlphaFoldDB" id="A0A4C1Y2T5"/>
<evidence type="ECO:0008006" key="3">
    <source>
        <dbReference type="Google" id="ProtNLM"/>
    </source>
</evidence>
<accession>A0A4C1Y2T5</accession>
<organism evidence="1 2">
    <name type="scientific">Eumeta variegata</name>
    <name type="common">Bagworm moth</name>
    <name type="synonym">Eumeta japonica</name>
    <dbReference type="NCBI Taxonomy" id="151549"/>
    <lineage>
        <taxon>Eukaryota</taxon>
        <taxon>Metazoa</taxon>
        <taxon>Ecdysozoa</taxon>
        <taxon>Arthropoda</taxon>
        <taxon>Hexapoda</taxon>
        <taxon>Insecta</taxon>
        <taxon>Pterygota</taxon>
        <taxon>Neoptera</taxon>
        <taxon>Endopterygota</taxon>
        <taxon>Lepidoptera</taxon>
        <taxon>Glossata</taxon>
        <taxon>Ditrysia</taxon>
        <taxon>Tineoidea</taxon>
        <taxon>Psychidae</taxon>
        <taxon>Oiketicinae</taxon>
        <taxon>Eumeta</taxon>
    </lineage>
</organism>
<evidence type="ECO:0000313" key="1">
    <source>
        <dbReference type="EMBL" id="GBP69830.1"/>
    </source>
</evidence>